<comment type="caution">
    <text evidence="2">The sequence shown here is derived from an EMBL/GenBank/DDBJ whole genome shotgun (WGS) entry which is preliminary data.</text>
</comment>
<feature type="compositionally biased region" description="Basic residues" evidence="1">
    <location>
        <begin position="254"/>
        <end position="272"/>
    </location>
</feature>
<name>A0A1J5THM9_9ARCH</name>
<protein>
    <submittedName>
        <fullName evidence="2">Uncharacterized protein</fullName>
    </submittedName>
</protein>
<accession>A0A1J5THM9</accession>
<dbReference type="AlphaFoldDB" id="A0A1J5THM9"/>
<feature type="compositionally biased region" description="Basic and acidic residues" evidence="1">
    <location>
        <begin position="348"/>
        <end position="367"/>
    </location>
</feature>
<feature type="region of interest" description="Disordered" evidence="1">
    <location>
        <begin position="330"/>
        <end position="367"/>
    </location>
</feature>
<feature type="region of interest" description="Disordered" evidence="1">
    <location>
        <begin position="233"/>
        <end position="292"/>
    </location>
</feature>
<feature type="compositionally biased region" description="Basic and acidic residues" evidence="1">
    <location>
        <begin position="277"/>
        <end position="290"/>
    </location>
</feature>
<feature type="compositionally biased region" description="Acidic residues" evidence="1">
    <location>
        <begin position="239"/>
        <end position="250"/>
    </location>
</feature>
<proteinExistence type="predicted"/>
<evidence type="ECO:0000313" key="3">
    <source>
        <dbReference type="Proteomes" id="UP000183815"/>
    </source>
</evidence>
<reference evidence="2 3" key="1">
    <citation type="submission" date="2016-08" db="EMBL/GenBank/DDBJ databases">
        <title>New Insights into Marine Group III Euryarchaeota, from dark to light.</title>
        <authorList>
            <person name="Haro-Moreno J.M."/>
            <person name="Rodriguez-Valera F."/>
            <person name="Lopez-Garcia P."/>
            <person name="Moreira D."/>
            <person name="Martin-Cuadrado A.B."/>
        </authorList>
    </citation>
    <scope>NUCLEOTIDE SEQUENCE [LARGE SCALE GENOMIC DNA]</scope>
    <source>
        <strain evidence="2">CG-Bathy1</strain>
    </source>
</reference>
<organism evidence="2 3">
    <name type="scientific">Marine Group III euryarchaeote CG-Bathy1</name>
    <dbReference type="NCBI Taxonomy" id="1889001"/>
    <lineage>
        <taxon>Archaea</taxon>
        <taxon>Methanobacteriati</taxon>
        <taxon>Thermoplasmatota</taxon>
        <taxon>Thermoplasmata</taxon>
        <taxon>Candidatus Thermoprofundales</taxon>
    </lineage>
</organism>
<dbReference type="PROSITE" id="PS51257">
    <property type="entry name" value="PROKAR_LIPOPROTEIN"/>
    <property type="match status" value="1"/>
</dbReference>
<evidence type="ECO:0000256" key="1">
    <source>
        <dbReference type="SAM" id="MobiDB-lite"/>
    </source>
</evidence>
<gene>
    <name evidence="2" type="ORF">BEU04_01920</name>
</gene>
<evidence type="ECO:0000313" key="2">
    <source>
        <dbReference type="EMBL" id="OIR15680.1"/>
    </source>
</evidence>
<dbReference type="EMBL" id="MIYU01000016">
    <property type="protein sequence ID" value="OIR15680.1"/>
    <property type="molecule type" value="Genomic_DNA"/>
</dbReference>
<dbReference type="Proteomes" id="UP000183815">
    <property type="component" value="Unassembled WGS sequence"/>
</dbReference>
<sequence length="367" mass="40628">MANATKNLVFVSIIIMSCLSTFGVGKADVEVETYTTNESGEIVVSLKTNYIAGEDIVVSITLTEDTKDNENLSRIRVLGEFPTITTNKKLGGVIPASGSLEPGQAGPYNWTISSTFISSTLGRDLEGEDYSGDGSPNYIGIIDFIIEVDEKVGNNYNVIAASSNSITIVTPEDESGGLDILKNIPLEALIGFVAFLGIVATGTYLMTRETDEGVLDDAPSNLDSGLGLGGLGSSLFDGDKDEDEEEEEEEDKPKRKKKAGSSKKKVTRKKAKPPALKNKEPPKPKDKPKYCPECNGVAQYWSKEIYEHDYETEYYCEKCESYIEPILEQNFKKESRTRRRSNRRGKTDRKSDKERKRTRDRRPESLV</sequence>
<feature type="compositionally biased region" description="Basic residues" evidence="1">
    <location>
        <begin position="335"/>
        <end position="347"/>
    </location>
</feature>